<dbReference type="Pfam" id="PF05043">
    <property type="entry name" value="Mga"/>
    <property type="match status" value="1"/>
</dbReference>
<dbReference type="Gene3D" id="3.40.50.2300">
    <property type="match status" value="1"/>
</dbReference>
<dbReference type="PANTHER" id="PTHR30185:SF18">
    <property type="entry name" value="TRANSCRIPTIONAL REGULATOR MTLR"/>
    <property type="match status" value="1"/>
</dbReference>
<feature type="domain" description="PTS EIIB type-2" evidence="6">
    <location>
        <begin position="400"/>
        <end position="484"/>
    </location>
</feature>
<dbReference type="Pfam" id="PF00874">
    <property type="entry name" value="PRD"/>
    <property type="match status" value="1"/>
</dbReference>
<dbReference type="PROSITE" id="PS51099">
    <property type="entry name" value="PTS_EIIB_TYPE_2"/>
    <property type="match status" value="1"/>
</dbReference>
<evidence type="ECO:0000259" key="7">
    <source>
        <dbReference type="PROSITE" id="PS51372"/>
    </source>
</evidence>
<evidence type="ECO:0000313" key="8">
    <source>
        <dbReference type="EMBL" id="SUM53798.1"/>
    </source>
</evidence>
<sequence length="484" mass="56764">MNKEDKKRVIINHLINNSGYIKANELSELLSVSSKSIYRLINEINDNTKIRYIFSERGKGFYINPELSNLTTYEAIFSQNKGLSMSPIERRNEIVKDLLINSPYSISVNHIINKFFISESMLGVDEKHIIESLHEFNLQLIRKDRTLAITGEESNIRMALMEYMDTLYIDIEKTINIPKNREEKDMDFVNKQINIIEKTLNVNIPYPYNVNIISHLYILILRFRKHGKHVEKEHKLFDYSDPQIEQSYYRVCDIIIKNFETYLSSSLPNIEKNYLYRYLTSYRIEHVNKLDERPEINFSNDIVKLSNKLIETMESNLNYDFSNNQFRIDLMKHIKPMSNRLKNNIIVKNKLLDQIKFEYPEIHSQTSIATKTIIPSISEDEIGFLTLYFAREIERNPRKIKTLITCTTGIGTSELLRVKIEKNIPEIEVVDVISSDVIESKVINDIDLIVSTIALPNFNMKPVIVISAMFNKNDQEKLKNFIQR</sequence>
<gene>
    <name evidence="8" type="primary">licR_1</name>
    <name evidence="8" type="ORF">NCTC13834_00081</name>
</gene>
<dbReference type="AlphaFoldDB" id="A0A380GKN6"/>
<dbReference type="InterPro" id="IPR011608">
    <property type="entry name" value="PRD"/>
</dbReference>
<dbReference type="InterPro" id="IPR003501">
    <property type="entry name" value="PTS_EIIB_2/3"/>
</dbReference>
<evidence type="ECO:0000256" key="2">
    <source>
        <dbReference type="ARBA" id="ARBA00022737"/>
    </source>
</evidence>
<dbReference type="InterPro" id="IPR036095">
    <property type="entry name" value="PTS_EIIB-like_sf"/>
</dbReference>
<dbReference type="SUPFAM" id="SSF52794">
    <property type="entry name" value="PTS system IIB component-like"/>
    <property type="match status" value="1"/>
</dbReference>
<feature type="domain" description="PRD" evidence="7">
    <location>
        <begin position="180"/>
        <end position="289"/>
    </location>
</feature>
<keyword evidence="4" id="KW-0010">Activator</keyword>
<evidence type="ECO:0000256" key="4">
    <source>
        <dbReference type="ARBA" id="ARBA00023159"/>
    </source>
</evidence>
<name>A0A380GKN6_9STAP</name>
<dbReference type="InterPro" id="IPR007737">
    <property type="entry name" value="Mga_HTH"/>
</dbReference>
<dbReference type="GO" id="GO:0006355">
    <property type="term" value="P:regulation of DNA-templated transcription"/>
    <property type="evidence" value="ECO:0007669"/>
    <property type="project" value="InterPro"/>
</dbReference>
<dbReference type="GO" id="GO:0009401">
    <property type="term" value="P:phosphoenolpyruvate-dependent sugar phosphotransferase system"/>
    <property type="evidence" value="ECO:0007669"/>
    <property type="project" value="InterPro"/>
</dbReference>
<dbReference type="Gene3D" id="1.10.10.10">
    <property type="entry name" value="Winged helix-like DNA-binding domain superfamily/Winged helix DNA-binding domain"/>
    <property type="match status" value="1"/>
</dbReference>
<dbReference type="InterPro" id="IPR036634">
    <property type="entry name" value="PRD_sf"/>
</dbReference>
<dbReference type="SUPFAM" id="SSF46785">
    <property type="entry name" value="Winged helix' DNA-binding domain"/>
    <property type="match status" value="1"/>
</dbReference>
<dbReference type="RefSeq" id="WP_115359545.1">
    <property type="nucleotide sequence ID" value="NZ_BMCF01000007.1"/>
</dbReference>
<dbReference type="GO" id="GO:0008982">
    <property type="term" value="F:protein-N(PI)-phosphohistidine-sugar phosphotransferase activity"/>
    <property type="evidence" value="ECO:0007669"/>
    <property type="project" value="InterPro"/>
</dbReference>
<evidence type="ECO:0000259" key="6">
    <source>
        <dbReference type="PROSITE" id="PS51099"/>
    </source>
</evidence>
<evidence type="ECO:0000313" key="9">
    <source>
        <dbReference type="Proteomes" id="UP000254412"/>
    </source>
</evidence>
<evidence type="ECO:0000256" key="5">
    <source>
        <dbReference type="ARBA" id="ARBA00023163"/>
    </source>
</evidence>
<dbReference type="InterPro" id="IPR013011">
    <property type="entry name" value="PTS_EIIB_2"/>
</dbReference>
<dbReference type="SUPFAM" id="SSF63520">
    <property type="entry name" value="PTS-regulatory domain, PRD"/>
    <property type="match status" value="2"/>
</dbReference>
<evidence type="ECO:0000256" key="3">
    <source>
        <dbReference type="ARBA" id="ARBA00023015"/>
    </source>
</evidence>
<dbReference type="CDD" id="cd05568">
    <property type="entry name" value="PTS_IIB_bgl_like"/>
    <property type="match status" value="1"/>
</dbReference>
<protein>
    <submittedName>
        <fullName evidence="8">Bacterial regulatory s, luxR family protein</fullName>
    </submittedName>
</protein>
<dbReference type="Proteomes" id="UP000254412">
    <property type="component" value="Unassembled WGS sequence"/>
</dbReference>
<dbReference type="InterPro" id="IPR036388">
    <property type="entry name" value="WH-like_DNA-bd_sf"/>
</dbReference>
<proteinExistence type="predicted"/>
<dbReference type="InterPro" id="IPR036390">
    <property type="entry name" value="WH_DNA-bd_sf"/>
</dbReference>
<keyword evidence="2" id="KW-0677">Repeat</keyword>
<dbReference type="InterPro" id="IPR013196">
    <property type="entry name" value="HTH_11"/>
</dbReference>
<keyword evidence="1" id="KW-0808">Transferase</keyword>
<dbReference type="EMBL" id="UHDS01000001">
    <property type="protein sequence ID" value="SUM53798.1"/>
    <property type="molecule type" value="Genomic_DNA"/>
</dbReference>
<accession>A0A380GKN6</accession>
<dbReference type="Pfam" id="PF08279">
    <property type="entry name" value="HTH_11"/>
    <property type="match status" value="1"/>
</dbReference>
<dbReference type="PROSITE" id="PS51372">
    <property type="entry name" value="PRD_2"/>
    <property type="match status" value="2"/>
</dbReference>
<feature type="domain" description="PRD" evidence="7">
    <location>
        <begin position="297"/>
        <end position="399"/>
    </location>
</feature>
<keyword evidence="3" id="KW-0805">Transcription regulation</keyword>
<dbReference type="Pfam" id="PF02302">
    <property type="entry name" value="PTS_IIB"/>
    <property type="match status" value="1"/>
</dbReference>
<reference evidence="8 9" key="1">
    <citation type="submission" date="2018-06" db="EMBL/GenBank/DDBJ databases">
        <authorList>
            <consortium name="Pathogen Informatics"/>
            <person name="Doyle S."/>
        </authorList>
    </citation>
    <scope>NUCLEOTIDE SEQUENCE [LARGE SCALE GENOMIC DNA]</scope>
    <source>
        <strain evidence="8 9">NCTC13834</strain>
    </source>
</reference>
<dbReference type="Gene3D" id="1.10.1790.10">
    <property type="entry name" value="PRD domain"/>
    <property type="match status" value="2"/>
</dbReference>
<keyword evidence="5" id="KW-0804">Transcription</keyword>
<dbReference type="InterPro" id="IPR050661">
    <property type="entry name" value="BglG_antiterminators"/>
</dbReference>
<dbReference type="PANTHER" id="PTHR30185">
    <property type="entry name" value="CRYPTIC BETA-GLUCOSIDE BGL OPERON ANTITERMINATOR"/>
    <property type="match status" value="1"/>
</dbReference>
<evidence type="ECO:0000256" key="1">
    <source>
        <dbReference type="ARBA" id="ARBA00022679"/>
    </source>
</evidence>
<organism evidence="8 9">
    <name type="scientific">Staphylococcus nepalensis</name>
    <dbReference type="NCBI Taxonomy" id="214473"/>
    <lineage>
        <taxon>Bacteria</taxon>
        <taxon>Bacillati</taxon>
        <taxon>Bacillota</taxon>
        <taxon>Bacilli</taxon>
        <taxon>Bacillales</taxon>
        <taxon>Staphylococcaceae</taxon>
        <taxon>Staphylococcus</taxon>
    </lineage>
</organism>